<evidence type="ECO:0000313" key="2">
    <source>
        <dbReference type="Proteomes" id="UP000568751"/>
    </source>
</evidence>
<name>A0A853F549_9GAMM</name>
<evidence type="ECO:0000313" key="1">
    <source>
        <dbReference type="EMBL" id="NYT28638.1"/>
    </source>
</evidence>
<dbReference type="Proteomes" id="UP000568751">
    <property type="component" value="Unassembled WGS sequence"/>
</dbReference>
<reference evidence="1 2" key="1">
    <citation type="submission" date="2020-05" db="EMBL/GenBank/DDBJ databases">
        <title>Horizontal transmission and recombination maintain forever young bacterial symbiont genomes.</title>
        <authorList>
            <person name="Russell S.L."/>
            <person name="Pepper-Tunick E."/>
            <person name="Svedberg J."/>
            <person name="Byrne A."/>
            <person name="Ruelas Castillo J."/>
            <person name="Vollmers C."/>
            <person name="Beinart R.A."/>
            <person name="Corbett-Detig R."/>
        </authorList>
    </citation>
    <scope>NUCLEOTIDE SEQUENCE [LARGE SCALE GENOMIC DNA]</scope>
    <source>
        <strain evidence="1">455</strain>
    </source>
</reference>
<sequence>MGVSESQLFLQSNKDILIVEGKTDEAYISQALKVLKEDIEEYKRLEFNFLWLGGTDSDTFNKIIENFKPKDNQTIIPCLTMMEGMVVLKNIKQKGLKKKILMGF</sequence>
<accession>A0A853F549</accession>
<protein>
    <submittedName>
        <fullName evidence="1">Uncharacterized protein</fullName>
    </submittedName>
</protein>
<comment type="caution">
    <text evidence="1">The sequence shown here is derived from an EMBL/GenBank/DDBJ whole genome shotgun (WGS) entry which is preliminary data.</text>
</comment>
<gene>
    <name evidence="1" type="ORF">H0A76_12745</name>
</gene>
<dbReference type="AlphaFoldDB" id="A0A853F549"/>
<proteinExistence type="predicted"/>
<dbReference type="EMBL" id="JACCHT010000007">
    <property type="protein sequence ID" value="NYT28638.1"/>
    <property type="molecule type" value="Genomic_DNA"/>
</dbReference>
<organism evidence="1 2">
    <name type="scientific">Candidatus Thiodubiliella endoseptemdiera</name>
    <dbReference type="NCBI Taxonomy" id="2738886"/>
    <lineage>
        <taxon>Bacteria</taxon>
        <taxon>Pseudomonadati</taxon>
        <taxon>Pseudomonadota</taxon>
        <taxon>Gammaproteobacteria</taxon>
        <taxon>Candidatus Pseudothioglobaceae</taxon>
        <taxon>Candidatus Thiodubiliella</taxon>
    </lineage>
</organism>